<feature type="transmembrane region" description="Helical" evidence="5">
    <location>
        <begin position="12"/>
        <end position="30"/>
    </location>
</feature>
<proteinExistence type="predicted"/>
<gene>
    <name evidence="7" type="ORF">QIT00_36225</name>
</gene>
<accession>A0ABT6T7X4</accession>
<protein>
    <submittedName>
        <fullName evidence="7">ABC transporter permease</fullName>
    </submittedName>
</protein>
<keyword evidence="8" id="KW-1185">Reference proteome</keyword>
<feature type="transmembrane region" description="Helical" evidence="5">
    <location>
        <begin position="72"/>
        <end position="90"/>
    </location>
</feature>
<comment type="caution">
    <text evidence="7">The sequence shown here is derived from an EMBL/GenBank/DDBJ whole genome shotgun (WGS) entry which is preliminary data.</text>
</comment>
<evidence type="ECO:0000313" key="7">
    <source>
        <dbReference type="EMBL" id="MDI3423929.1"/>
    </source>
</evidence>
<organism evidence="7 8">
    <name type="scientific">Streptomyces luteolus</name>
    <dbReference type="NCBI Taxonomy" id="3043615"/>
    <lineage>
        <taxon>Bacteria</taxon>
        <taxon>Bacillati</taxon>
        <taxon>Actinomycetota</taxon>
        <taxon>Actinomycetes</taxon>
        <taxon>Kitasatosporales</taxon>
        <taxon>Streptomycetaceae</taxon>
        <taxon>Streptomyces</taxon>
    </lineage>
</organism>
<sequence>MSAFARNEFQAVQFLPAGVLPQFLVCGLFVPRDEMQGALSAVAKVMPMTYAVEAAGEAAAHSGVTGVFVRDALLILACVVLVLVASAATLKR</sequence>
<name>A0ABT6T7X4_9ACTN</name>
<evidence type="ECO:0000256" key="2">
    <source>
        <dbReference type="ARBA" id="ARBA00022692"/>
    </source>
</evidence>
<evidence type="ECO:0000256" key="3">
    <source>
        <dbReference type="ARBA" id="ARBA00022989"/>
    </source>
</evidence>
<keyword evidence="3 5" id="KW-1133">Transmembrane helix</keyword>
<feature type="domain" description="ABC-2 type transporter transmembrane" evidence="6">
    <location>
        <begin position="1"/>
        <end position="55"/>
    </location>
</feature>
<evidence type="ECO:0000259" key="6">
    <source>
        <dbReference type="Pfam" id="PF01061"/>
    </source>
</evidence>
<evidence type="ECO:0000256" key="5">
    <source>
        <dbReference type="SAM" id="Phobius"/>
    </source>
</evidence>
<comment type="subcellular location">
    <subcellularLocation>
        <location evidence="1">Membrane</location>
        <topology evidence="1">Multi-pass membrane protein</topology>
    </subcellularLocation>
</comment>
<evidence type="ECO:0000256" key="4">
    <source>
        <dbReference type="ARBA" id="ARBA00023136"/>
    </source>
</evidence>
<keyword evidence="2 5" id="KW-0812">Transmembrane</keyword>
<reference evidence="7 8" key="1">
    <citation type="submission" date="2023-05" db="EMBL/GenBank/DDBJ databases">
        <title>Draft genome sequence of Streptomyces sp. B-S-A12 isolated from a cave soil in Thailand.</title>
        <authorList>
            <person name="Chamroensaksri N."/>
            <person name="Muangham S."/>
        </authorList>
    </citation>
    <scope>NUCLEOTIDE SEQUENCE [LARGE SCALE GENOMIC DNA]</scope>
    <source>
        <strain evidence="7 8">B-S-A12</strain>
    </source>
</reference>
<keyword evidence="4 5" id="KW-0472">Membrane</keyword>
<dbReference type="InterPro" id="IPR013525">
    <property type="entry name" value="ABC2_TM"/>
</dbReference>
<dbReference type="Pfam" id="PF01061">
    <property type="entry name" value="ABC2_membrane"/>
    <property type="match status" value="1"/>
</dbReference>
<evidence type="ECO:0000256" key="1">
    <source>
        <dbReference type="ARBA" id="ARBA00004141"/>
    </source>
</evidence>
<dbReference type="Proteomes" id="UP001237105">
    <property type="component" value="Unassembled WGS sequence"/>
</dbReference>
<dbReference type="RefSeq" id="WP_282539757.1">
    <property type="nucleotide sequence ID" value="NZ_JASCIS010000067.1"/>
</dbReference>
<evidence type="ECO:0000313" key="8">
    <source>
        <dbReference type="Proteomes" id="UP001237105"/>
    </source>
</evidence>
<dbReference type="EMBL" id="JASCIS010000067">
    <property type="protein sequence ID" value="MDI3423929.1"/>
    <property type="molecule type" value="Genomic_DNA"/>
</dbReference>